<comment type="caution">
    <text evidence="1">The sequence shown here is derived from an EMBL/GenBank/DDBJ whole genome shotgun (WGS) entry which is preliminary data.</text>
</comment>
<evidence type="ECO:0000313" key="1">
    <source>
        <dbReference type="EMBL" id="GJE98979.1"/>
    </source>
</evidence>
<reference evidence="1 2" key="1">
    <citation type="submission" date="2021-08" db="EMBL/GenBank/DDBJ databases">
        <title>Draft Genome Sequence of Phanerochaete sordida strain YK-624.</title>
        <authorList>
            <person name="Mori T."/>
            <person name="Dohra H."/>
            <person name="Suzuki T."/>
            <person name="Kawagishi H."/>
            <person name="Hirai H."/>
        </authorList>
    </citation>
    <scope>NUCLEOTIDE SEQUENCE [LARGE SCALE GENOMIC DNA]</scope>
    <source>
        <strain evidence="1 2">YK-624</strain>
    </source>
</reference>
<organism evidence="1 2">
    <name type="scientific">Phanerochaete sordida</name>
    <dbReference type="NCBI Taxonomy" id="48140"/>
    <lineage>
        <taxon>Eukaryota</taxon>
        <taxon>Fungi</taxon>
        <taxon>Dikarya</taxon>
        <taxon>Basidiomycota</taxon>
        <taxon>Agaricomycotina</taxon>
        <taxon>Agaricomycetes</taxon>
        <taxon>Polyporales</taxon>
        <taxon>Phanerochaetaceae</taxon>
        <taxon>Phanerochaete</taxon>
    </lineage>
</organism>
<protein>
    <recommendedName>
        <fullName evidence="3">F-box domain-containing protein</fullName>
    </recommendedName>
</protein>
<evidence type="ECO:0000313" key="2">
    <source>
        <dbReference type="Proteomes" id="UP000703269"/>
    </source>
</evidence>
<evidence type="ECO:0008006" key="3">
    <source>
        <dbReference type="Google" id="ProtNLM"/>
    </source>
</evidence>
<name>A0A9P3LLR6_9APHY</name>
<accession>A0A9P3LLR6</accession>
<keyword evidence="2" id="KW-1185">Reference proteome</keyword>
<gene>
    <name evidence="1" type="ORF">PsYK624_152170</name>
</gene>
<sequence>MAELSMLSRFLRGLRYARSQTVKKDVFGELCHTEATIPQVELPPDFPRTPPPLPQELVDRIVDLLHGDLQTLVACTLVSRTWSYRSSGHVLRELHVGSLRLQLFVSDLKSTRSRLALHIRRLCIRYQQPSIEHEHATIHTLLEACTMDVSTLLLAIRGLAPQLERFSLFDGLGNTRCLRIREDSSRLISGYALAFHGDVEFTGISTESIVAFVLECSYVRTLSIDSTCVPPYLVLPARTGSRHLHVGTLKIQGDMSILRYMAPLLAQPSHLGEIDATFNLLGGCTDTSLCHLNAFVDTTGHELQMIRLRWAKETSPPLREMSKHVLAAFKSAEMLQRIEVSMTRQEDWIFLVTFVLGNAPQSLRRVQIDLRSDYLISFQRSMTQNSWQSAFDAVGTLPSFECFQCRAAWAEFPVETKTATLSTVPPKYRTMIAFTDVL</sequence>
<dbReference type="EMBL" id="BPQB01000098">
    <property type="protein sequence ID" value="GJE98979.1"/>
    <property type="molecule type" value="Genomic_DNA"/>
</dbReference>
<dbReference type="OrthoDB" id="2744824at2759"/>
<proteinExistence type="predicted"/>
<dbReference type="Proteomes" id="UP000703269">
    <property type="component" value="Unassembled WGS sequence"/>
</dbReference>
<dbReference type="AlphaFoldDB" id="A0A9P3LLR6"/>